<dbReference type="Proteomes" id="UP000287188">
    <property type="component" value="Unassembled WGS sequence"/>
</dbReference>
<accession>A0A402AB04</accession>
<evidence type="ECO:0000313" key="3">
    <source>
        <dbReference type="Proteomes" id="UP000287188"/>
    </source>
</evidence>
<organism evidence="2 3">
    <name type="scientific">Dictyobacter kobayashii</name>
    <dbReference type="NCBI Taxonomy" id="2014872"/>
    <lineage>
        <taxon>Bacteria</taxon>
        <taxon>Bacillati</taxon>
        <taxon>Chloroflexota</taxon>
        <taxon>Ktedonobacteria</taxon>
        <taxon>Ktedonobacterales</taxon>
        <taxon>Dictyobacteraceae</taxon>
        <taxon>Dictyobacter</taxon>
    </lineage>
</organism>
<protein>
    <submittedName>
        <fullName evidence="2">Uncharacterized protein</fullName>
    </submittedName>
</protein>
<comment type="caution">
    <text evidence="2">The sequence shown here is derived from an EMBL/GenBank/DDBJ whole genome shotgun (WGS) entry which is preliminary data.</text>
</comment>
<dbReference type="AlphaFoldDB" id="A0A402AB04"/>
<gene>
    <name evidence="2" type="ORF">KDK_00260</name>
</gene>
<proteinExistence type="predicted"/>
<dbReference type="EMBL" id="BIFS01000001">
    <property type="protein sequence ID" value="GCE16226.1"/>
    <property type="molecule type" value="Genomic_DNA"/>
</dbReference>
<keyword evidence="3" id="KW-1185">Reference proteome</keyword>
<name>A0A402AB04_9CHLR</name>
<sequence length="68" mass="7723">MGKRNYLIEEVSGTGKTSVCTELQRRGYQAIHSDRELRYQGDLETGTPTDIFTSDRHKSPFPTDCATR</sequence>
<reference evidence="3" key="1">
    <citation type="submission" date="2018-12" db="EMBL/GenBank/DDBJ databases">
        <title>Tengunoibacter tsumagoiensis gen. nov., sp. nov., Dictyobacter kobayashii sp. nov., D. alpinus sp. nov., and D. joshuensis sp. nov. and description of Dictyobacteraceae fam. nov. within the order Ktedonobacterales isolated from Tengu-no-mugimeshi.</title>
        <authorList>
            <person name="Wang C.M."/>
            <person name="Zheng Y."/>
            <person name="Sakai Y."/>
            <person name="Toyoda A."/>
            <person name="Minakuchi Y."/>
            <person name="Abe K."/>
            <person name="Yokota A."/>
            <person name="Yabe S."/>
        </authorList>
    </citation>
    <scope>NUCLEOTIDE SEQUENCE [LARGE SCALE GENOMIC DNA]</scope>
    <source>
        <strain evidence="3">Uno11</strain>
    </source>
</reference>
<evidence type="ECO:0000256" key="1">
    <source>
        <dbReference type="SAM" id="MobiDB-lite"/>
    </source>
</evidence>
<evidence type="ECO:0000313" key="2">
    <source>
        <dbReference type="EMBL" id="GCE16226.1"/>
    </source>
</evidence>
<feature type="region of interest" description="Disordered" evidence="1">
    <location>
        <begin position="39"/>
        <end position="68"/>
    </location>
</feature>